<protein>
    <submittedName>
        <fullName evidence="2">Uncharacterized protein</fullName>
    </submittedName>
</protein>
<dbReference type="EnsemblMetazoa" id="Aqu2.1.04588_001">
    <property type="protein sequence ID" value="Aqu2.1.04588_001"/>
    <property type="gene ID" value="Aqu2.1.04588"/>
</dbReference>
<dbReference type="InParanoid" id="A0A1X7SR30"/>
<proteinExistence type="predicted"/>
<organism evidence="2">
    <name type="scientific">Amphimedon queenslandica</name>
    <name type="common">Sponge</name>
    <dbReference type="NCBI Taxonomy" id="400682"/>
    <lineage>
        <taxon>Eukaryota</taxon>
        <taxon>Metazoa</taxon>
        <taxon>Porifera</taxon>
        <taxon>Demospongiae</taxon>
        <taxon>Heteroscleromorpha</taxon>
        <taxon>Haplosclerida</taxon>
        <taxon>Niphatidae</taxon>
        <taxon>Amphimedon</taxon>
    </lineage>
</organism>
<sequence length="460" mass="50084">MKDQDGFIFDDNVSVEWIEPSPTLASPSYYISSQVNHQLCLCSLSTGATQCNSSSDEGVYKCIIKGSDVTETLQFTYSVYKLITVPSTSAPGNNVIITSSSSYQTMKVSTTTLLSTETTTTTTTTVNNFSSVTSVLSSSLSSTTCPSSVKNDQNSTLPYYRGIGLLATTNLVTFIVLVTGCVYIIHSKKQTKYALGRSRANVTVQSNPIGSLSVINIETEILNEDYGLCLHKQQQQQQQQQESSYPSIDIYSSVDDQDCTHSTANDNDEYAVPDDLFEVKRKGSDPPPPVPPPYAGKGIDKVEERVNGVGNSSSVDNFDCFYATIGSKEEEKEQAISTSFCSTCICLPTIPCYAACNNFNVPPSSAPASAGFFLNKNDEYISNMSTVHYCDHCESLCSADCKLTPKYGSTVLWCMRSVPTNSSQEESMKDQDGFIFDDNVSVDWIEPSPTLASPPYLSSQ</sequence>
<accession>A0A1X7SR30</accession>
<keyword evidence="1" id="KW-0812">Transmembrane</keyword>
<feature type="transmembrane region" description="Helical" evidence="1">
    <location>
        <begin position="159"/>
        <end position="185"/>
    </location>
</feature>
<name>A0A1X7SR30_AMPQE</name>
<reference evidence="2" key="1">
    <citation type="submission" date="2017-05" db="UniProtKB">
        <authorList>
            <consortium name="EnsemblMetazoa"/>
        </authorList>
    </citation>
    <scope>IDENTIFICATION</scope>
</reference>
<keyword evidence="1" id="KW-1133">Transmembrane helix</keyword>
<dbReference type="AlphaFoldDB" id="A0A1X7SR30"/>
<evidence type="ECO:0000256" key="1">
    <source>
        <dbReference type="SAM" id="Phobius"/>
    </source>
</evidence>
<keyword evidence="1" id="KW-0472">Membrane</keyword>
<evidence type="ECO:0000313" key="2">
    <source>
        <dbReference type="EnsemblMetazoa" id="Aqu2.1.04588_001"/>
    </source>
</evidence>